<dbReference type="Proteomes" id="UP001234989">
    <property type="component" value="Chromosome 1"/>
</dbReference>
<dbReference type="AlphaFoldDB" id="A0AAF0PQ92"/>
<dbReference type="PANTHER" id="PTHR46148:SF60">
    <property type="entry name" value="CHROMO DOMAIN-CONTAINING PROTEIN"/>
    <property type="match status" value="1"/>
</dbReference>
<name>A0AAF0PQ92_SOLVR</name>
<accession>A0AAF0PQ92</accession>
<dbReference type="EMBL" id="CP133612">
    <property type="protein sequence ID" value="WMV08671.1"/>
    <property type="molecule type" value="Genomic_DNA"/>
</dbReference>
<evidence type="ECO:0008006" key="3">
    <source>
        <dbReference type="Google" id="ProtNLM"/>
    </source>
</evidence>
<proteinExistence type="predicted"/>
<organism evidence="1 2">
    <name type="scientific">Solanum verrucosum</name>
    <dbReference type="NCBI Taxonomy" id="315347"/>
    <lineage>
        <taxon>Eukaryota</taxon>
        <taxon>Viridiplantae</taxon>
        <taxon>Streptophyta</taxon>
        <taxon>Embryophyta</taxon>
        <taxon>Tracheophyta</taxon>
        <taxon>Spermatophyta</taxon>
        <taxon>Magnoliopsida</taxon>
        <taxon>eudicotyledons</taxon>
        <taxon>Gunneridae</taxon>
        <taxon>Pentapetalae</taxon>
        <taxon>asterids</taxon>
        <taxon>lamiids</taxon>
        <taxon>Solanales</taxon>
        <taxon>Solanaceae</taxon>
        <taxon>Solanoideae</taxon>
        <taxon>Solaneae</taxon>
        <taxon>Solanum</taxon>
    </lineage>
</organism>
<evidence type="ECO:0000313" key="1">
    <source>
        <dbReference type="EMBL" id="WMV08671.1"/>
    </source>
</evidence>
<keyword evidence="2" id="KW-1185">Reference proteome</keyword>
<gene>
    <name evidence="1" type="ORF">MTR67_002056</name>
</gene>
<reference evidence="1" key="1">
    <citation type="submission" date="2023-08" db="EMBL/GenBank/DDBJ databases">
        <title>A de novo genome assembly of Solanum verrucosum Schlechtendal, a Mexican diploid species geographically isolated from the other diploid A-genome species in potato relatives.</title>
        <authorList>
            <person name="Hosaka K."/>
        </authorList>
    </citation>
    <scope>NUCLEOTIDE SEQUENCE</scope>
    <source>
        <tissue evidence="1">Young leaves</tissue>
    </source>
</reference>
<dbReference type="PANTHER" id="PTHR46148">
    <property type="entry name" value="CHROMO DOMAIN-CONTAINING PROTEIN"/>
    <property type="match status" value="1"/>
</dbReference>
<evidence type="ECO:0000313" key="2">
    <source>
        <dbReference type="Proteomes" id="UP001234989"/>
    </source>
</evidence>
<sequence>MLRRYVLDESHVLQYDGVELDDRLTYIEEPIAILARDVRQLRSKIILVIKVHWRHRPVEEATLKTKQEMWEQFLSLFELSGTS</sequence>
<protein>
    <recommendedName>
        <fullName evidence="3">Reverse transcriptase domain-containing protein</fullName>
    </recommendedName>
</protein>